<dbReference type="EMBL" id="JBHRSS010000003">
    <property type="protein sequence ID" value="MFC3103660.1"/>
    <property type="molecule type" value="Genomic_DNA"/>
</dbReference>
<dbReference type="InterPro" id="IPR010836">
    <property type="entry name" value="SapC"/>
</dbReference>
<comment type="caution">
    <text evidence="1">The sequence shown here is derived from an EMBL/GenBank/DDBJ whole genome shotgun (WGS) entry which is preliminary data.</text>
</comment>
<evidence type="ECO:0000313" key="2">
    <source>
        <dbReference type="Proteomes" id="UP001595462"/>
    </source>
</evidence>
<dbReference type="Pfam" id="PF07277">
    <property type="entry name" value="SapC"/>
    <property type="match status" value="1"/>
</dbReference>
<protein>
    <submittedName>
        <fullName evidence="1">SapC family protein</fullName>
    </submittedName>
</protein>
<proteinExistence type="predicted"/>
<organism evidence="1 2">
    <name type="scientific">Salinisphaera aquimarina</name>
    <dbReference type="NCBI Taxonomy" id="2094031"/>
    <lineage>
        <taxon>Bacteria</taxon>
        <taxon>Pseudomonadati</taxon>
        <taxon>Pseudomonadota</taxon>
        <taxon>Gammaproteobacteria</taxon>
        <taxon>Salinisphaerales</taxon>
        <taxon>Salinisphaeraceae</taxon>
        <taxon>Salinisphaera</taxon>
    </lineage>
</organism>
<keyword evidence="2" id="KW-1185">Reference proteome</keyword>
<gene>
    <name evidence="1" type="ORF">ACFOSU_07125</name>
</gene>
<dbReference type="Proteomes" id="UP001595462">
    <property type="component" value="Unassembled WGS sequence"/>
</dbReference>
<sequence length="237" mass="26901">MFKQLEILSAEQHGHLKLTAVEDFRFTAELSQAPIVFDEIVEAAKHFPIVFPTGAQIRPVVLLGLNRGRNSFVADDGRWRAGYVPAYLRRYPFVFGHSPGGGSERLTVMLDRKAPHLDAVDGRPLFDKPDQGKDGERPVMGRVVHDAVAFLTRYQEAADAIAQQMAPLVEQDVLVERDLEMYMGRRRANRITGMRVIDRERVMALDDDILARWSRDGLLEIVHAHWQSLTNFKRLTG</sequence>
<reference evidence="2" key="1">
    <citation type="journal article" date="2019" name="Int. J. Syst. Evol. Microbiol.">
        <title>The Global Catalogue of Microorganisms (GCM) 10K type strain sequencing project: providing services to taxonomists for standard genome sequencing and annotation.</title>
        <authorList>
            <consortium name="The Broad Institute Genomics Platform"/>
            <consortium name="The Broad Institute Genome Sequencing Center for Infectious Disease"/>
            <person name="Wu L."/>
            <person name="Ma J."/>
        </authorList>
    </citation>
    <scope>NUCLEOTIDE SEQUENCE [LARGE SCALE GENOMIC DNA]</scope>
    <source>
        <strain evidence="2">KCTC 52640</strain>
    </source>
</reference>
<name>A0ABV7EPA5_9GAMM</name>
<dbReference type="RefSeq" id="WP_380687894.1">
    <property type="nucleotide sequence ID" value="NZ_JBHRSS010000003.1"/>
</dbReference>
<evidence type="ECO:0000313" key="1">
    <source>
        <dbReference type="EMBL" id="MFC3103660.1"/>
    </source>
</evidence>
<accession>A0ABV7EPA5</accession>